<dbReference type="AlphaFoldDB" id="A0A1Y3BSQ5"/>
<dbReference type="InterPro" id="IPR027705">
    <property type="entry name" value="Flotillin_fam"/>
</dbReference>
<dbReference type="GO" id="GO:0045661">
    <property type="term" value="P:regulation of myoblast differentiation"/>
    <property type="evidence" value="ECO:0007669"/>
    <property type="project" value="TreeGrafter"/>
</dbReference>
<proteinExistence type="inferred from homology"/>
<reference evidence="2 3" key="1">
    <citation type="submission" date="2017-03" db="EMBL/GenBank/DDBJ databases">
        <title>Genome Survey of Euroglyphus maynei.</title>
        <authorList>
            <person name="Arlian L.G."/>
            <person name="Morgan M.S."/>
            <person name="Rider S.D."/>
        </authorList>
    </citation>
    <scope>NUCLEOTIDE SEQUENCE [LARGE SCALE GENOMIC DNA]</scope>
    <source>
        <strain evidence="2">Arlian Lab</strain>
        <tissue evidence="2">Whole body</tissue>
    </source>
</reference>
<dbReference type="GO" id="GO:0002020">
    <property type="term" value="F:protease binding"/>
    <property type="evidence" value="ECO:0007669"/>
    <property type="project" value="TreeGrafter"/>
</dbReference>
<evidence type="ECO:0000313" key="3">
    <source>
        <dbReference type="Proteomes" id="UP000194236"/>
    </source>
</evidence>
<dbReference type="GO" id="GO:0031410">
    <property type="term" value="C:cytoplasmic vesicle"/>
    <property type="evidence" value="ECO:0007669"/>
    <property type="project" value="TreeGrafter"/>
</dbReference>
<dbReference type="PANTHER" id="PTHR13806">
    <property type="entry name" value="FLOTILLIN-RELATED"/>
    <property type="match status" value="1"/>
</dbReference>
<dbReference type="Gene3D" id="3.30.479.30">
    <property type="entry name" value="Band 7 domain"/>
    <property type="match status" value="1"/>
</dbReference>
<protein>
    <submittedName>
        <fullName evidence="2">Uncharacterized protein</fullName>
    </submittedName>
</protein>
<comment type="similarity">
    <text evidence="1">Belongs to the band 7/mec-2 family. Flotillin subfamily.</text>
</comment>
<dbReference type="Proteomes" id="UP000194236">
    <property type="component" value="Unassembled WGS sequence"/>
</dbReference>
<dbReference type="SUPFAM" id="SSF117892">
    <property type="entry name" value="Band 7/SPFH domain"/>
    <property type="match status" value="1"/>
</dbReference>
<dbReference type="GO" id="GO:0016600">
    <property type="term" value="C:flotillin complex"/>
    <property type="evidence" value="ECO:0007669"/>
    <property type="project" value="TreeGrafter"/>
</dbReference>
<comment type="caution">
    <text evidence="2">The sequence shown here is derived from an EMBL/GenBank/DDBJ whole genome shotgun (WGS) entry which is preliminary data.</text>
</comment>
<evidence type="ECO:0000256" key="1">
    <source>
        <dbReference type="RuleBase" id="RU366054"/>
    </source>
</evidence>
<gene>
    <name evidence="2" type="ORF">BLA29_013144</name>
</gene>
<evidence type="ECO:0000313" key="2">
    <source>
        <dbReference type="EMBL" id="OTF84009.1"/>
    </source>
</evidence>
<dbReference type="OrthoDB" id="6080404at2759"/>
<dbReference type="GO" id="GO:0072659">
    <property type="term" value="P:protein localization to plasma membrane"/>
    <property type="evidence" value="ECO:0007669"/>
    <property type="project" value="TreeGrafter"/>
</dbReference>
<dbReference type="EMBL" id="MUJZ01001199">
    <property type="protein sequence ID" value="OTF84009.1"/>
    <property type="molecule type" value="Genomic_DNA"/>
</dbReference>
<dbReference type="PANTHER" id="PTHR13806:SF46">
    <property type="entry name" value="FLOTILLIN-1-RELATED"/>
    <property type="match status" value="1"/>
</dbReference>
<organism evidence="2 3">
    <name type="scientific">Euroglyphus maynei</name>
    <name type="common">Mayne's house dust mite</name>
    <dbReference type="NCBI Taxonomy" id="6958"/>
    <lineage>
        <taxon>Eukaryota</taxon>
        <taxon>Metazoa</taxon>
        <taxon>Ecdysozoa</taxon>
        <taxon>Arthropoda</taxon>
        <taxon>Chelicerata</taxon>
        <taxon>Arachnida</taxon>
        <taxon>Acari</taxon>
        <taxon>Acariformes</taxon>
        <taxon>Sarcoptiformes</taxon>
        <taxon>Astigmata</taxon>
        <taxon>Psoroptidia</taxon>
        <taxon>Analgoidea</taxon>
        <taxon>Pyroglyphidae</taxon>
        <taxon>Pyroglyphinae</taxon>
        <taxon>Euroglyphus</taxon>
    </lineage>
</organism>
<dbReference type="InterPro" id="IPR036013">
    <property type="entry name" value="Band_7/SPFH_dom_sf"/>
</dbReference>
<name>A0A1Y3BSQ5_EURMA</name>
<accession>A0A1Y3BSQ5</accession>
<keyword evidence="3" id="KW-1185">Reference proteome</keyword>
<sequence>MNMGNIHVVGPNEALIITGGLGCCCHSTQKRIIIGSWTWIWWLINNVQLLSLEIFTIKTNCENVQTVFGVPLCVKAIIHCRITNDLERLRFAAEQFLGMTISQIRVILLRTIDCHIRTILGKLSDEKYLCF</sequence>